<dbReference type="PANTHER" id="PTHR43791">
    <property type="entry name" value="PERMEASE-RELATED"/>
    <property type="match status" value="1"/>
</dbReference>
<feature type="transmembrane region" description="Helical" evidence="7">
    <location>
        <begin position="301"/>
        <end position="321"/>
    </location>
</feature>
<evidence type="ECO:0000256" key="7">
    <source>
        <dbReference type="SAM" id="Phobius"/>
    </source>
</evidence>
<evidence type="ECO:0000313" key="8">
    <source>
        <dbReference type="EMBL" id="POY76109.1"/>
    </source>
</evidence>
<dbReference type="InterPro" id="IPR011701">
    <property type="entry name" value="MFS"/>
</dbReference>
<feature type="compositionally biased region" description="Basic and acidic residues" evidence="6">
    <location>
        <begin position="531"/>
        <end position="541"/>
    </location>
</feature>
<dbReference type="Pfam" id="PF07690">
    <property type="entry name" value="MFS_1"/>
    <property type="match status" value="1"/>
</dbReference>
<feature type="transmembrane region" description="Helical" evidence="7">
    <location>
        <begin position="341"/>
        <end position="358"/>
    </location>
</feature>
<evidence type="ECO:0000256" key="2">
    <source>
        <dbReference type="ARBA" id="ARBA00022448"/>
    </source>
</evidence>
<dbReference type="SUPFAM" id="SSF103473">
    <property type="entry name" value="MFS general substrate transporter"/>
    <property type="match status" value="1"/>
</dbReference>
<feature type="region of interest" description="Disordered" evidence="6">
    <location>
        <begin position="521"/>
        <end position="541"/>
    </location>
</feature>
<keyword evidence="9" id="KW-1185">Reference proteome</keyword>
<accession>A0A2S5BH56</accession>
<feature type="transmembrane region" description="Helical" evidence="7">
    <location>
        <begin position="140"/>
        <end position="159"/>
    </location>
</feature>
<dbReference type="AlphaFoldDB" id="A0A2S5BH56"/>
<dbReference type="OrthoDB" id="2985014at2759"/>
<keyword evidence="4 7" id="KW-1133">Transmembrane helix</keyword>
<dbReference type="FunFam" id="1.20.1250.20:FF:000013">
    <property type="entry name" value="MFS general substrate transporter"/>
    <property type="match status" value="1"/>
</dbReference>
<comment type="caution">
    <text evidence="8">The sequence shown here is derived from an EMBL/GenBank/DDBJ whole genome shotgun (WGS) entry which is preliminary data.</text>
</comment>
<dbReference type="Proteomes" id="UP000237144">
    <property type="component" value="Unassembled WGS sequence"/>
</dbReference>
<proteinExistence type="predicted"/>
<dbReference type="STRING" id="741276.A0A2S5BH56"/>
<keyword evidence="3 7" id="KW-0812">Transmembrane</keyword>
<evidence type="ECO:0008006" key="10">
    <source>
        <dbReference type="Google" id="ProtNLM"/>
    </source>
</evidence>
<dbReference type="InterPro" id="IPR036259">
    <property type="entry name" value="MFS_trans_sf"/>
</dbReference>
<reference evidence="8 9" key="1">
    <citation type="journal article" date="2018" name="Front. Microbiol.">
        <title>Prospects for Fungal Bioremediation of Acidic Radioactive Waste Sites: Characterization and Genome Sequence of Rhodotorula taiwanensis MD1149.</title>
        <authorList>
            <person name="Tkavc R."/>
            <person name="Matrosova V.Y."/>
            <person name="Grichenko O.E."/>
            <person name="Gostincar C."/>
            <person name="Volpe R.P."/>
            <person name="Klimenkova P."/>
            <person name="Gaidamakova E.K."/>
            <person name="Zhou C.E."/>
            <person name="Stewart B.J."/>
            <person name="Lyman M.G."/>
            <person name="Malfatti S.A."/>
            <person name="Rubinfeld B."/>
            <person name="Courtot M."/>
            <person name="Singh J."/>
            <person name="Dalgard C.L."/>
            <person name="Hamilton T."/>
            <person name="Frey K.G."/>
            <person name="Gunde-Cimerman N."/>
            <person name="Dugan L."/>
            <person name="Daly M.J."/>
        </authorList>
    </citation>
    <scope>NUCLEOTIDE SEQUENCE [LARGE SCALE GENOMIC DNA]</scope>
    <source>
        <strain evidence="8 9">MD1149</strain>
    </source>
</reference>
<dbReference type="Gene3D" id="1.20.1250.20">
    <property type="entry name" value="MFS general substrate transporter like domains"/>
    <property type="match status" value="2"/>
</dbReference>
<organism evidence="8 9">
    <name type="scientific">Rhodotorula taiwanensis</name>
    <dbReference type="NCBI Taxonomy" id="741276"/>
    <lineage>
        <taxon>Eukaryota</taxon>
        <taxon>Fungi</taxon>
        <taxon>Dikarya</taxon>
        <taxon>Basidiomycota</taxon>
        <taxon>Pucciniomycotina</taxon>
        <taxon>Microbotryomycetes</taxon>
        <taxon>Sporidiobolales</taxon>
        <taxon>Sporidiobolaceae</taxon>
        <taxon>Rhodotorula</taxon>
    </lineage>
</organism>
<feature type="transmembrane region" description="Helical" evidence="7">
    <location>
        <begin position="392"/>
        <end position="413"/>
    </location>
</feature>
<comment type="subcellular location">
    <subcellularLocation>
        <location evidence="1">Membrane</location>
        <topology evidence="1">Multi-pass membrane protein</topology>
    </subcellularLocation>
</comment>
<feature type="transmembrane region" description="Helical" evidence="7">
    <location>
        <begin position="233"/>
        <end position="253"/>
    </location>
</feature>
<dbReference type="GO" id="GO:0016020">
    <property type="term" value="C:membrane"/>
    <property type="evidence" value="ECO:0007669"/>
    <property type="project" value="UniProtKB-SubCell"/>
</dbReference>
<dbReference type="PANTHER" id="PTHR43791:SF36">
    <property type="entry name" value="TRANSPORTER, PUTATIVE (AFU_ORTHOLOGUE AFUA_6G08340)-RELATED"/>
    <property type="match status" value="1"/>
</dbReference>
<evidence type="ECO:0000256" key="6">
    <source>
        <dbReference type="SAM" id="MobiDB-lite"/>
    </source>
</evidence>
<evidence type="ECO:0000256" key="1">
    <source>
        <dbReference type="ARBA" id="ARBA00004141"/>
    </source>
</evidence>
<feature type="transmembrane region" description="Helical" evidence="7">
    <location>
        <begin position="365"/>
        <end position="386"/>
    </location>
</feature>
<evidence type="ECO:0000256" key="3">
    <source>
        <dbReference type="ARBA" id="ARBA00022692"/>
    </source>
</evidence>
<gene>
    <name evidence="8" type="ORF">BMF94_0832</name>
</gene>
<feature type="transmembrane region" description="Helical" evidence="7">
    <location>
        <begin position="165"/>
        <end position="188"/>
    </location>
</feature>
<feature type="transmembrane region" description="Helical" evidence="7">
    <location>
        <begin position="200"/>
        <end position="221"/>
    </location>
</feature>
<protein>
    <recommendedName>
        <fullName evidence="10">Major facilitator superfamily (MFS) profile domain-containing protein</fullName>
    </recommendedName>
</protein>
<keyword evidence="2" id="KW-0813">Transport</keyword>
<dbReference type="GO" id="GO:0022857">
    <property type="term" value="F:transmembrane transporter activity"/>
    <property type="evidence" value="ECO:0007669"/>
    <property type="project" value="InterPro"/>
</dbReference>
<evidence type="ECO:0000256" key="5">
    <source>
        <dbReference type="ARBA" id="ARBA00023136"/>
    </source>
</evidence>
<keyword evidence="5 7" id="KW-0472">Membrane</keyword>
<dbReference type="EMBL" id="PJQD01000008">
    <property type="protein sequence ID" value="POY76109.1"/>
    <property type="molecule type" value="Genomic_DNA"/>
</dbReference>
<evidence type="ECO:0000256" key="4">
    <source>
        <dbReference type="ARBA" id="ARBA00022989"/>
    </source>
</evidence>
<feature type="transmembrane region" description="Helical" evidence="7">
    <location>
        <begin position="456"/>
        <end position="481"/>
    </location>
</feature>
<evidence type="ECO:0000313" key="9">
    <source>
        <dbReference type="Proteomes" id="UP000237144"/>
    </source>
</evidence>
<name>A0A2S5BH56_9BASI</name>
<sequence length="553" mass="60954">MSAIATMPPASPPILEDVEKKEVGEILTVEHADFGEHSGDIVHTVDGVSWTQAEEDAIIKKTDWNVVSIIFVLFIRLRGALSSPLATSELTRTPATVDAQTAGMSKYLKMSDAQYQWLLTIGYSLGQPTTLLWKVIPPRYFVTFLTLCWGGFALLQAAARWEGLMVLRLLLGVAETAFSPGAPLYLSFFYSRREVGFRQGIFLAAAPLASCYAGTLAYGITQIKTHALPVYKVLFLVEGAPALPMAAVAWFFLPDKPSTARFLNERQRQIARLRTVRDGDTGRESGLKMRDVLEGLKDPKAWLCALMYFSCNVSYSSLPVFLPEILKDMGYSSIRAQGLSAPPYLGAFFILLVVTYASDRLADRTAFIIPLAFTSGIGYLLLATINTTAVRYFAVFLCAGGLFPVIGLMLPLVTSLHESDSKRAAAFLILNLIGQCGPFLGTRLFPKHQGPYYHKGTAICSAFVFFVAILAVVLRLSLLYLNRKRDEKYGYVDRKNQEALQEMAVREANALATVEARKAAGADAEAATESRTGKEKNAAEKKVDREALWRYML</sequence>